<dbReference type="AlphaFoldDB" id="A0A6I8NXK7"/>
<evidence type="ECO:0000256" key="6">
    <source>
        <dbReference type="SAM" id="MobiDB-lite"/>
    </source>
</evidence>
<dbReference type="GO" id="GO:0005044">
    <property type="term" value="F:scavenger receptor activity"/>
    <property type="evidence" value="ECO:0000318"/>
    <property type="project" value="GO_Central"/>
</dbReference>
<evidence type="ECO:0000259" key="7">
    <source>
        <dbReference type="PROSITE" id="PS50026"/>
    </source>
</evidence>
<dbReference type="GO" id="GO:0048680">
    <property type="term" value="P:positive regulation of axon regeneration"/>
    <property type="evidence" value="ECO:0007669"/>
    <property type="project" value="Ensembl"/>
</dbReference>
<dbReference type="GO" id="GO:0010976">
    <property type="term" value="P:positive regulation of neuron projection development"/>
    <property type="evidence" value="ECO:0000318"/>
    <property type="project" value="GO_Central"/>
</dbReference>
<feature type="disulfide bond" evidence="5">
    <location>
        <begin position="295"/>
        <end position="304"/>
    </location>
</feature>
<evidence type="ECO:0000256" key="5">
    <source>
        <dbReference type="PROSITE-ProRule" id="PRU00076"/>
    </source>
</evidence>
<accession>A0A6I8NXK7</accession>
<dbReference type="InParanoid" id="A0A6I8NXK7"/>
<reference evidence="8" key="2">
    <citation type="submission" date="2025-08" db="UniProtKB">
        <authorList>
            <consortium name="Ensembl"/>
        </authorList>
    </citation>
    <scope>IDENTIFICATION</scope>
    <source>
        <strain evidence="8">Glennie</strain>
    </source>
</reference>
<keyword evidence="2" id="KW-0732">Signal</keyword>
<keyword evidence="3" id="KW-0677">Repeat</keyword>
<feature type="region of interest" description="Disordered" evidence="6">
    <location>
        <begin position="1"/>
        <end position="29"/>
    </location>
</feature>
<dbReference type="Bgee" id="ENSOANG00000001373">
    <property type="expression patterns" value="Expressed in heart and 6 other cell types or tissues"/>
</dbReference>
<dbReference type="Gene3D" id="2.170.300.10">
    <property type="entry name" value="Tie2 ligand-binding domain superfamily"/>
    <property type="match status" value="3"/>
</dbReference>
<feature type="compositionally biased region" description="Basic and acidic residues" evidence="6">
    <location>
        <begin position="832"/>
        <end position="843"/>
    </location>
</feature>
<dbReference type="Proteomes" id="UP000002279">
    <property type="component" value="Chromosome 17"/>
</dbReference>
<dbReference type="CDD" id="cd00055">
    <property type="entry name" value="EGF_Lam"/>
    <property type="match status" value="1"/>
</dbReference>
<dbReference type="PRINTS" id="PR00011">
    <property type="entry name" value="EGFLAMININ"/>
</dbReference>
<dbReference type="PANTHER" id="PTHR24043:SF0">
    <property type="entry name" value="SCAVENGER RECEPTOR CLASS F MEMBER 1"/>
    <property type="match status" value="1"/>
</dbReference>
<dbReference type="GO" id="GO:0007157">
    <property type="term" value="P:heterophilic cell-cell adhesion via plasma membrane cell adhesion molecules"/>
    <property type="evidence" value="ECO:0000318"/>
    <property type="project" value="GO_Central"/>
</dbReference>
<evidence type="ECO:0000313" key="9">
    <source>
        <dbReference type="Proteomes" id="UP000002279"/>
    </source>
</evidence>
<dbReference type="InterPro" id="IPR000742">
    <property type="entry name" value="EGF"/>
</dbReference>
<dbReference type="GO" id="GO:0030169">
    <property type="term" value="F:low-density lipoprotein particle binding"/>
    <property type="evidence" value="ECO:0000318"/>
    <property type="project" value="GO_Central"/>
</dbReference>
<evidence type="ECO:0000256" key="4">
    <source>
        <dbReference type="ARBA" id="ARBA00023157"/>
    </source>
</evidence>
<feature type="region of interest" description="Disordered" evidence="6">
    <location>
        <begin position="564"/>
        <end position="865"/>
    </location>
</feature>
<dbReference type="GO" id="GO:0016322">
    <property type="term" value="P:neuron remodeling"/>
    <property type="evidence" value="ECO:0000318"/>
    <property type="project" value="GO_Central"/>
</dbReference>
<reference evidence="8" key="3">
    <citation type="submission" date="2025-09" db="UniProtKB">
        <authorList>
            <consortium name="Ensembl"/>
        </authorList>
    </citation>
    <scope>IDENTIFICATION</scope>
    <source>
        <strain evidence="8">Glennie</strain>
    </source>
</reference>
<dbReference type="FunCoup" id="A0A6I8NXK7">
    <property type="interactions" value="97"/>
</dbReference>
<feature type="compositionally biased region" description="Gly residues" evidence="6">
    <location>
        <begin position="12"/>
        <end position="22"/>
    </location>
</feature>
<dbReference type="InterPro" id="IPR002049">
    <property type="entry name" value="LE_dom"/>
</dbReference>
<dbReference type="Pfam" id="PF00053">
    <property type="entry name" value="EGF_laminin"/>
    <property type="match status" value="1"/>
</dbReference>
<keyword evidence="9" id="KW-1185">Reference proteome</keyword>
<keyword evidence="1 5" id="KW-0245">EGF-like domain</keyword>
<dbReference type="GeneTree" id="ENSGT00950000183101"/>
<feature type="domain" description="EGF-like" evidence="7">
    <location>
        <begin position="271"/>
        <end position="305"/>
    </location>
</feature>
<gene>
    <name evidence="8" type="primary">SCARF1</name>
</gene>
<dbReference type="SMART" id="SM00181">
    <property type="entry name" value="EGF"/>
    <property type="match status" value="9"/>
</dbReference>
<proteinExistence type="predicted"/>
<reference evidence="8 9" key="1">
    <citation type="journal article" date="2008" name="Nature">
        <title>Genome analysis of the platypus reveals unique signatures of evolution.</title>
        <authorList>
            <person name="Warren W.C."/>
            <person name="Hillier L.W."/>
            <person name="Marshall Graves J.A."/>
            <person name="Birney E."/>
            <person name="Ponting C.P."/>
            <person name="Grutzner F."/>
            <person name="Belov K."/>
            <person name="Miller W."/>
            <person name="Clarke L."/>
            <person name="Chinwalla A.T."/>
            <person name="Yang S.P."/>
            <person name="Heger A."/>
            <person name="Locke D.P."/>
            <person name="Miethke P."/>
            <person name="Waters P.D."/>
            <person name="Veyrunes F."/>
            <person name="Fulton L."/>
            <person name="Fulton B."/>
            <person name="Graves T."/>
            <person name="Wallis J."/>
            <person name="Puente X.S."/>
            <person name="Lopez-Otin C."/>
            <person name="Ordonez G.R."/>
            <person name="Eichler E.E."/>
            <person name="Chen L."/>
            <person name="Cheng Z."/>
            <person name="Deakin J.E."/>
            <person name="Alsop A."/>
            <person name="Thompson K."/>
            <person name="Kirby P."/>
            <person name="Papenfuss A.T."/>
            <person name="Wakefield M.J."/>
            <person name="Olender T."/>
            <person name="Lancet D."/>
            <person name="Huttley G.A."/>
            <person name="Smit A.F."/>
            <person name="Pask A."/>
            <person name="Temple-Smith P."/>
            <person name="Batzer M.A."/>
            <person name="Walker J.A."/>
            <person name="Konkel M.K."/>
            <person name="Harris R.S."/>
            <person name="Whittington C.M."/>
            <person name="Wong E.S."/>
            <person name="Gemmell N.J."/>
            <person name="Buschiazzo E."/>
            <person name="Vargas Jentzsch I.M."/>
            <person name="Merkel A."/>
            <person name="Schmitz J."/>
            <person name="Zemann A."/>
            <person name="Churakov G."/>
            <person name="Kriegs J.O."/>
            <person name="Brosius J."/>
            <person name="Murchison E.P."/>
            <person name="Sachidanandam R."/>
            <person name="Smith C."/>
            <person name="Hannon G.J."/>
            <person name="Tsend-Ayush E."/>
            <person name="McMillan D."/>
            <person name="Attenborough R."/>
            <person name="Rens W."/>
            <person name="Ferguson-Smith M."/>
            <person name="Lefevre C.M."/>
            <person name="Sharp J.A."/>
            <person name="Nicholas K.R."/>
            <person name="Ray D.A."/>
            <person name="Kube M."/>
            <person name="Reinhardt R."/>
            <person name="Pringle T.H."/>
            <person name="Taylor J."/>
            <person name="Jones R.C."/>
            <person name="Nixon B."/>
            <person name="Dacheux J.L."/>
            <person name="Niwa H."/>
            <person name="Sekita Y."/>
            <person name="Huang X."/>
            <person name="Stark A."/>
            <person name="Kheradpour P."/>
            <person name="Kellis M."/>
            <person name="Flicek P."/>
            <person name="Chen Y."/>
            <person name="Webber C."/>
            <person name="Hardison R."/>
            <person name="Nelson J."/>
            <person name="Hallsworth-Pepin K."/>
            <person name="Delehaunty K."/>
            <person name="Markovic C."/>
            <person name="Minx P."/>
            <person name="Feng Y."/>
            <person name="Kremitzki C."/>
            <person name="Mitreva M."/>
            <person name="Glasscock J."/>
            <person name="Wylie T."/>
            <person name="Wohldmann P."/>
            <person name="Thiru P."/>
            <person name="Nhan M.N."/>
            <person name="Pohl C.S."/>
            <person name="Smith S.M."/>
            <person name="Hou S."/>
            <person name="Nefedov M."/>
            <person name="de Jong P.J."/>
            <person name="Renfree M.B."/>
            <person name="Mardis E.R."/>
            <person name="Wilson R.K."/>
        </authorList>
    </citation>
    <scope>NUCLEOTIDE SEQUENCE [LARGE SCALE GENOMIC DNA]</scope>
    <source>
        <strain evidence="8 9">Glennie</strain>
    </source>
</reference>
<organism evidence="8 9">
    <name type="scientific">Ornithorhynchus anatinus</name>
    <name type="common">Duckbill platypus</name>
    <dbReference type="NCBI Taxonomy" id="9258"/>
    <lineage>
        <taxon>Eukaryota</taxon>
        <taxon>Metazoa</taxon>
        <taxon>Chordata</taxon>
        <taxon>Craniata</taxon>
        <taxon>Vertebrata</taxon>
        <taxon>Euteleostomi</taxon>
        <taxon>Mammalia</taxon>
        <taxon>Monotremata</taxon>
        <taxon>Ornithorhynchidae</taxon>
        <taxon>Ornithorhynchus</taxon>
    </lineage>
</organism>
<dbReference type="GO" id="GO:0016020">
    <property type="term" value="C:membrane"/>
    <property type="evidence" value="ECO:0000318"/>
    <property type="project" value="GO_Central"/>
</dbReference>
<dbReference type="InterPro" id="IPR042635">
    <property type="entry name" value="MEGF10/SREC1/2-like"/>
</dbReference>
<comment type="caution">
    <text evidence="5">Lacks conserved residue(s) required for the propagation of feature annotation.</text>
</comment>
<evidence type="ECO:0000256" key="2">
    <source>
        <dbReference type="ARBA" id="ARBA00022729"/>
    </source>
</evidence>
<keyword evidence="4 5" id="KW-1015">Disulfide bond</keyword>
<evidence type="ECO:0000256" key="3">
    <source>
        <dbReference type="ARBA" id="ARBA00022737"/>
    </source>
</evidence>
<dbReference type="PANTHER" id="PTHR24043">
    <property type="entry name" value="SCAVENGER RECEPTOR CLASS F"/>
    <property type="match status" value="1"/>
</dbReference>
<evidence type="ECO:0000256" key="1">
    <source>
        <dbReference type="ARBA" id="ARBA00022536"/>
    </source>
</evidence>
<dbReference type="GO" id="GO:0016358">
    <property type="term" value="P:dendrite development"/>
    <property type="evidence" value="ECO:0000318"/>
    <property type="project" value="GO_Central"/>
</dbReference>
<feature type="compositionally biased region" description="Low complexity" evidence="6">
    <location>
        <begin position="805"/>
        <end position="821"/>
    </location>
</feature>
<dbReference type="FunFam" id="2.170.300.10:FF:000041">
    <property type="entry name" value="Tyrosine protein kinase receptor tie-1, putative"/>
    <property type="match status" value="1"/>
</dbReference>
<dbReference type="InterPro" id="IPR009030">
    <property type="entry name" value="Growth_fac_rcpt_cys_sf"/>
</dbReference>
<dbReference type="PROSITE" id="PS00022">
    <property type="entry name" value="EGF_1"/>
    <property type="match status" value="5"/>
</dbReference>
<evidence type="ECO:0000313" key="8">
    <source>
        <dbReference type="Ensembl" id="ENSOANP00000046085.1"/>
    </source>
</evidence>
<dbReference type="Ensembl" id="ENSOANT00000073507.1">
    <property type="protein sequence ID" value="ENSOANP00000046085.1"/>
    <property type="gene ID" value="ENSOANG00000001373.3"/>
</dbReference>
<protein>
    <submittedName>
        <fullName evidence="8">Scavenger receptor class F member 1</fullName>
    </submittedName>
</protein>
<dbReference type="PROSITE" id="PS50026">
    <property type="entry name" value="EGF_3"/>
    <property type="match status" value="1"/>
</dbReference>
<dbReference type="SUPFAM" id="SSF57184">
    <property type="entry name" value="Growth factor receptor domain"/>
    <property type="match status" value="1"/>
</dbReference>
<name>A0A6I8NXK7_ORNAN</name>
<sequence>MEESGVWVEGRGSCGPGVGEARGSGPRWRRAGVARRAVWQEATRTGHPGRGTWREEPPEVEIFWVRTPAACLAPSALSLPQPPGRRALSVPTVPPVCCPGWRQEGRECTAAICDGEDACGAEEVCVRPGLCRCKPGYFGAQCNSRCPGQYWGPDCRRSCPCHPHGQCHPASGQCSCHSDRWGGLCQFPCSCGAHGSCDPLSGACRCQPGWWGSACRRPCQCNPAGGLCHAALGSCLCQPGWWGRRCSFRCPCHGSPCSPTTGRCACRPGWWGPDCRDPCDCGHGRCHPDSGHCACHPGYRGLDCRQPCPPGSFGLQCRDSCGHCQKSQACFPDTGACPACEPGWNGTRCDEPCPAGTFGERCEHSCPPCRQGETCQPDSGHCQHCDPGQTGPRCEDPCPLGTYGENCSSVCPACEEGACDPVSGECVCNPGFWGPSCNTTCPSGFHGDNCSLPCGCSAGTCHPVSGDCELSKSRAPLIVGVLVPLSLLLLSIASCVCCCCWALRQDPKDRSAGDGSTVSRVKLQVQGALTSLATALPCGSLSGQKLPRVTVSHHDPEIPFNHSFIEPPSAGWASDDSFSSDPDSEDDKPDYCVPPREGIPIKQAGWKGPFPHPDDASTPFAIPRTSSLAQAKRPSVSFAEGTKFGPQDSRASGEPPSPTKKPKRLSRLAQPGAEGLGAEGPEGPEGRPEDQESPGAASPRDVASGRRRPLAGGRTVAQRVEAIEGGSREAAGSVTTIYMLAGTPRGGEGPVQAVLRRFGSFQRGQAEARPKPKASIPKPPRRSLARDKGSPAPAQGPDAPRYEELPAASALEPAGSAPSPEQAAGVACGGGPEREPQDLMEEKKEEEEEEPQYENVAPNLAPADP</sequence>